<organism evidence="2 3">
    <name type="scientific">Nitrosospira lacus</name>
    <dbReference type="NCBI Taxonomy" id="1288494"/>
    <lineage>
        <taxon>Bacteria</taxon>
        <taxon>Pseudomonadati</taxon>
        <taxon>Pseudomonadota</taxon>
        <taxon>Betaproteobacteria</taxon>
        <taxon>Nitrosomonadales</taxon>
        <taxon>Nitrosomonadaceae</taxon>
        <taxon>Nitrosospira</taxon>
    </lineage>
</organism>
<evidence type="ECO:0000313" key="2">
    <source>
        <dbReference type="EMBL" id="ARO87721.1"/>
    </source>
</evidence>
<dbReference type="EMBL" id="CP021106">
    <property type="protein sequence ID" value="ARO87721.1"/>
    <property type="molecule type" value="Genomic_DNA"/>
</dbReference>
<keyword evidence="3" id="KW-1185">Reference proteome</keyword>
<evidence type="ECO:0000259" key="1">
    <source>
        <dbReference type="Pfam" id="PF05598"/>
    </source>
</evidence>
<protein>
    <recommendedName>
        <fullName evidence="1">Transposase InsH N-terminal domain-containing protein</fullName>
    </recommendedName>
</protein>
<dbReference type="Pfam" id="PF05598">
    <property type="entry name" value="DUF772"/>
    <property type="match status" value="1"/>
</dbReference>
<dbReference type="Proteomes" id="UP000012179">
    <property type="component" value="Chromosome"/>
</dbReference>
<name>A0A1W6SPL0_9PROT</name>
<evidence type="ECO:0000313" key="3">
    <source>
        <dbReference type="Proteomes" id="UP000012179"/>
    </source>
</evidence>
<proteinExistence type="predicted"/>
<dbReference type="InterPro" id="IPR008490">
    <property type="entry name" value="Transposase_InsH_N"/>
</dbReference>
<dbReference type="KEGG" id="nlc:EBAPG3_008025"/>
<gene>
    <name evidence="2" type="ORF">EBAPG3_008025</name>
</gene>
<feature type="domain" description="Transposase InsH N-terminal" evidence="1">
    <location>
        <begin position="76"/>
        <end position="134"/>
    </location>
</feature>
<dbReference type="AlphaFoldDB" id="A0A1W6SPL0"/>
<sequence>MGAAIAGMMGVIETNIYAQNEYYAPRMQRWSVVQQELIPKLRLEVGPLMPRLEKVIHRLDGSDQRIYQIGLVWCSRPPYDQGALASAFAAKAVLGLTTTEAFTERLKVGRVLRRICGFSIWKRMPALTTFSRAFDEFAQALVTHEWVTHCYDLMDAGLLQRGDSEPSRNLGICRH</sequence>
<accession>A0A1W6SPL0</accession>
<reference evidence="2 3" key="1">
    <citation type="journal article" date="2015" name="Int. J. Syst. Evol. Microbiol.">
        <title>Nitrosospira lacus sp. nov., a psychrotolerant, ammonia-oxidizing bacterium from sandy lake sediment.</title>
        <authorList>
            <person name="Urakawa H."/>
            <person name="Garcia J.C."/>
            <person name="Nielsen J.L."/>
            <person name="Le V.Q."/>
            <person name="Kozlowski J.A."/>
            <person name="Stein L.Y."/>
            <person name="Lim C.K."/>
            <person name="Pommerening-Roser A."/>
            <person name="Martens-Habbena W."/>
            <person name="Stahl D.A."/>
            <person name="Klotz M.G."/>
        </authorList>
    </citation>
    <scope>NUCLEOTIDE SEQUENCE [LARGE SCALE GENOMIC DNA]</scope>
    <source>
        <strain evidence="2 3">APG3</strain>
    </source>
</reference>